<protein>
    <submittedName>
        <fullName evidence="1">Uncharacterized protein</fullName>
    </submittedName>
</protein>
<dbReference type="EMBL" id="CP019948">
    <property type="protein sequence ID" value="ARN82171.1"/>
    <property type="molecule type" value="Genomic_DNA"/>
</dbReference>
<gene>
    <name evidence="1" type="ORF">B1812_14975</name>
</gene>
<evidence type="ECO:0000313" key="2">
    <source>
        <dbReference type="Proteomes" id="UP000193978"/>
    </source>
</evidence>
<keyword evidence="2" id="KW-1185">Reference proteome</keyword>
<name>A0A1W6MX47_9HYPH</name>
<dbReference type="OrthoDB" id="8443378at2"/>
<dbReference type="STRING" id="655015.B1812_14975"/>
<evidence type="ECO:0000313" key="1">
    <source>
        <dbReference type="EMBL" id="ARN82171.1"/>
    </source>
</evidence>
<accession>A0A1W6MX47</accession>
<dbReference type="AlphaFoldDB" id="A0A1W6MX47"/>
<sequence>MADEVTIRFGADTSDFEDGLSELRGALGGVTPEIKKLSDGIGEAAQKTAPATNAFSQIGKGVSDGLTASLGPASAALTKLGADTEEQERLVKMTLDGEIRLLQEQLATKKTIYDGEAQLKRISEGEKIALVRQATEEEYQARRALMEQEAQLDGLSLQQRQQALNRLATLEASHERQMLQLSYRSAEEQDRIWQDLGNRIGRSMSSSTMGLLQHTTSFREAQRQMALSVVGYFVDMGTRWVASFAATIAKNIATHVLGEETMTAATQLGTAQRTASAASGAVAESAEKAAAVVRSILASSAEAFAGVFGFLAPMLGPAAAGPAAAAEATVASAASIASFDIGAWSVPQDQLALVHKNELVMTAAQGDAFRNLIANGATGSASASQVHAPVNFNIQALDAQGVASFLQGNGRTIMKAMASHVRDGAHLGMKGLNPA</sequence>
<organism evidence="1 2">
    <name type="scientific">Methylocystis bryophila</name>
    <dbReference type="NCBI Taxonomy" id="655015"/>
    <lineage>
        <taxon>Bacteria</taxon>
        <taxon>Pseudomonadati</taxon>
        <taxon>Pseudomonadota</taxon>
        <taxon>Alphaproteobacteria</taxon>
        <taxon>Hyphomicrobiales</taxon>
        <taxon>Methylocystaceae</taxon>
        <taxon>Methylocystis</taxon>
    </lineage>
</organism>
<reference evidence="1 2" key="1">
    <citation type="submission" date="2017-02" db="EMBL/GenBank/DDBJ databases">
        <authorList>
            <person name="Peterson S.W."/>
        </authorList>
    </citation>
    <scope>NUCLEOTIDE SEQUENCE [LARGE SCALE GENOMIC DNA]</scope>
    <source>
        <strain evidence="1 2">S285</strain>
    </source>
</reference>
<dbReference type="RefSeq" id="WP_085772294.1">
    <property type="nucleotide sequence ID" value="NZ_AP027149.1"/>
</dbReference>
<dbReference type="KEGG" id="mbry:B1812_14975"/>
<dbReference type="Proteomes" id="UP000193978">
    <property type="component" value="Chromosome"/>
</dbReference>
<proteinExistence type="predicted"/>